<keyword evidence="4" id="KW-1185">Reference proteome</keyword>
<keyword evidence="1" id="KW-0238">DNA-binding</keyword>
<protein>
    <submittedName>
        <fullName evidence="3">TetR/AcrR family transcriptional regulator</fullName>
    </submittedName>
</protein>
<dbReference type="EMBL" id="BAAAZN010000015">
    <property type="protein sequence ID" value="GAA3569392.1"/>
    <property type="molecule type" value="Genomic_DNA"/>
</dbReference>
<dbReference type="Proteomes" id="UP001500689">
    <property type="component" value="Unassembled WGS sequence"/>
</dbReference>
<evidence type="ECO:0000259" key="2">
    <source>
        <dbReference type="Pfam" id="PF00440"/>
    </source>
</evidence>
<dbReference type="Gene3D" id="1.10.357.10">
    <property type="entry name" value="Tetracycline Repressor, domain 2"/>
    <property type="match status" value="1"/>
</dbReference>
<proteinExistence type="predicted"/>
<accession>A0ABP6XM53</accession>
<evidence type="ECO:0000256" key="1">
    <source>
        <dbReference type="ARBA" id="ARBA00023125"/>
    </source>
</evidence>
<evidence type="ECO:0000313" key="3">
    <source>
        <dbReference type="EMBL" id="GAA3569392.1"/>
    </source>
</evidence>
<reference evidence="4" key="1">
    <citation type="journal article" date="2019" name="Int. J. Syst. Evol. Microbiol.">
        <title>The Global Catalogue of Microorganisms (GCM) 10K type strain sequencing project: providing services to taxonomists for standard genome sequencing and annotation.</title>
        <authorList>
            <consortium name="The Broad Institute Genomics Platform"/>
            <consortium name="The Broad Institute Genome Sequencing Center for Infectious Disease"/>
            <person name="Wu L."/>
            <person name="Ma J."/>
        </authorList>
    </citation>
    <scope>NUCLEOTIDE SEQUENCE [LARGE SCALE GENOMIC DNA]</scope>
    <source>
        <strain evidence="4">JCM 16898</strain>
    </source>
</reference>
<dbReference type="Pfam" id="PF00440">
    <property type="entry name" value="TetR_N"/>
    <property type="match status" value="1"/>
</dbReference>
<feature type="domain" description="HTH tetR-type" evidence="2">
    <location>
        <begin position="1"/>
        <end position="29"/>
    </location>
</feature>
<dbReference type="InterPro" id="IPR001647">
    <property type="entry name" value="HTH_TetR"/>
</dbReference>
<dbReference type="SUPFAM" id="SSF46689">
    <property type="entry name" value="Homeodomain-like"/>
    <property type="match status" value="1"/>
</dbReference>
<evidence type="ECO:0000313" key="4">
    <source>
        <dbReference type="Proteomes" id="UP001500689"/>
    </source>
</evidence>
<name>A0ABP6XM53_9PSEU</name>
<sequence length="175" mass="18861">MRKVAERAGVSLALVQYHFGNKAGLRQACDEHVVEFIRATLTGAVEEDRLGDPDFTAGAHRAGATVFRYLGRALANGSPATDALFDELVGITEHYQRHRGGRRDDPRAEAAVFVAMRLGIYALQEHLTRALGVDAAGPEGLARIAAAQLAIIEPGFLGEETVEKARKGLGTRRKS</sequence>
<gene>
    <name evidence="3" type="ORF">GCM10022222_61970</name>
</gene>
<dbReference type="InterPro" id="IPR009057">
    <property type="entry name" value="Homeodomain-like_sf"/>
</dbReference>
<comment type="caution">
    <text evidence="3">The sequence shown here is derived from an EMBL/GenBank/DDBJ whole genome shotgun (WGS) entry which is preliminary data.</text>
</comment>
<organism evidence="3 4">
    <name type="scientific">Amycolatopsis ultiminotia</name>
    <dbReference type="NCBI Taxonomy" id="543629"/>
    <lineage>
        <taxon>Bacteria</taxon>
        <taxon>Bacillati</taxon>
        <taxon>Actinomycetota</taxon>
        <taxon>Actinomycetes</taxon>
        <taxon>Pseudonocardiales</taxon>
        <taxon>Pseudonocardiaceae</taxon>
        <taxon>Amycolatopsis</taxon>
    </lineage>
</organism>